<proteinExistence type="predicted"/>
<accession>A0AAP0PX51</accession>
<feature type="region of interest" description="Disordered" evidence="1">
    <location>
        <begin position="20"/>
        <end position="119"/>
    </location>
</feature>
<evidence type="ECO:0000313" key="4">
    <source>
        <dbReference type="Proteomes" id="UP001419268"/>
    </source>
</evidence>
<protein>
    <submittedName>
        <fullName evidence="3">Uncharacterized protein</fullName>
    </submittedName>
</protein>
<dbReference type="EMBL" id="JBBNAG010000002">
    <property type="protein sequence ID" value="KAK9158455.1"/>
    <property type="molecule type" value="Genomic_DNA"/>
</dbReference>
<name>A0AAP0PX51_9MAGN</name>
<evidence type="ECO:0000256" key="2">
    <source>
        <dbReference type="SAM" id="SignalP"/>
    </source>
</evidence>
<reference evidence="3 4" key="1">
    <citation type="submission" date="2024-01" db="EMBL/GenBank/DDBJ databases">
        <title>Genome assemblies of Stephania.</title>
        <authorList>
            <person name="Yang L."/>
        </authorList>
    </citation>
    <scope>NUCLEOTIDE SEQUENCE [LARGE SCALE GENOMIC DNA]</scope>
    <source>
        <strain evidence="3">JXDWG</strain>
        <tissue evidence="3">Leaf</tissue>
    </source>
</reference>
<dbReference type="Proteomes" id="UP001419268">
    <property type="component" value="Unassembled WGS sequence"/>
</dbReference>
<feature type="signal peptide" evidence="2">
    <location>
        <begin position="1"/>
        <end position="22"/>
    </location>
</feature>
<feature type="compositionally biased region" description="Low complexity" evidence="1">
    <location>
        <begin position="89"/>
        <end position="102"/>
    </location>
</feature>
<keyword evidence="2" id="KW-0732">Signal</keyword>
<feature type="chain" id="PRO_5042978468" evidence="2">
    <location>
        <begin position="23"/>
        <end position="119"/>
    </location>
</feature>
<gene>
    <name evidence="3" type="ORF">Scep_005029</name>
</gene>
<feature type="compositionally biased region" description="Basic and acidic residues" evidence="1">
    <location>
        <begin position="21"/>
        <end position="41"/>
    </location>
</feature>
<dbReference type="AlphaFoldDB" id="A0AAP0PX51"/>
<keyword evidence="4" id="KW-1185">Reference proteome</keyword>
<sequence>MKTSLIILVTLWIVTMSTTSKARDLEESKSASHEDQNKEIDVVGYHAMESMKDDDEDNDRNNNKKFISYNGKEVSSVNMVDDNDDDSSNNHSRGSSSTTHRSISIDDYRRMFRDVPGRP</sequence>
<organism evidence="3 4">
    <name type="scientific">Stephania cephalantha</name>
    <dbReference type="NCBI Taxonomy" id="152367"/>
    <lineage>
        <taxon>Eukaryota</taxon>
        <taxon>Viridiplantae</taxon>
        <taxon>Streptophyta</taxon>
        <taxon>Embryophyta</taxon>
        <taxon>Tracheophyta</taxon>
        <taxon>Spermatophyta</taxon>
        <taxon>Magnoliopsida</taxon>
        <taxon>Ranunculales</taxon>
        <taxon>Menispermaceae</taxon>
        <taxon>Menispermoideae</taxon>
        <taxon>Cissampelideae</taxon>
        <taxon>Stephania</taxon>
    </lineage>
</organism>
<evidence type="ECO:0000256" key="1">
    <source>
        <dbReference type="SAM" id="MobiDB-lite"/>
    </source>
</evidence>
<comment type="caution">
    <text evidence="3">The sequence shown here is derived from an EMBL/GenBank/DDBJ whole genome shotgun (WGS) entry which is preliminary data.</text>
</comment>
<evidence type="ECO:0000313" key="3">
    <source>
        <dbReference type="EMBL" id="KAK9158455.1"/>
    </source>
</evidence>
<feature type="compositionally biased region" description="Basic and acidic residues" evidence="1">
    <location>
        <begin position="103"/>
        <end position="119"/>
    </location>
</feature>